<comment type="caution">
    <text evidence="2">The sequence shown here is derived from an EMBL/GenBank/DDBJ whole genome shotgun (WGS) entry which is preliminary data.</text>
</comment>
<keyword evidence="3" id="KW-1185">Reference proteome</keyword>
<organism evidence="2 3">
    <name type="scientific">Sphingobacterium corticibacter</name>
    <dbReference type="NCBI Taxonomy" id="2171749"/>
    <lineage>
        <taxon>Bacteria</taxon>
        <taxon>Pseudomonadati</taxon>
        <taxon>Bacteroidota</taxon>
        <taxon>Sphingobacteriia</taxon>
        <taxon>Sphingobacteriales</taxon>
        <taxon>Sphingobacteriaceae</taxon>
        <taxon>Sphingobacterium</taxon>
    </lineage>
</organism>
<protein>
    <submittedName>
        <fullName evidence="2">Uncharacterized protein</fullName>
    </submittedName>
</protein>
<dbReference type="RefSeq" id="WP_116774484.1">
    <property type="nucleotide sequence ID" value="NZ_QDKG01000001.1"/>
</dbReference>
<keyword evidence="1" id="KW-0472">Membrane</keyword>
<dbReference type="AlphaFoldDB" id="A0A2T8HMG4"/>
<dbReference type="EMBL" id="QDKG01000001">
    <property type="protein sequence ID" value="PVH26626.1"/>
    <property type="molecule type" value="Genomic_DNA"/>
</dbReference>
<name>A0A2T8HMG4_9SPHI</name>
<gene>
    <name evidence="2" type="ORF">DC487_03165</name>
</gene>
<evidence type="ECO:0000313" key="3">
    <source>
        <dbReference type="Proteomes" id="UP000245627"/>
    </source>
</evidence>
<keyword evidence="1" id="KW-1133">Transmembrane helix</keyword>
<accession>A0A2T8HMG4</accession>
<keyword evidence="1" id="KW-0812">Transmembrane</keyword>
<reference evidence="2 3" key="1">
    <citation type="submission" date="2018-04" db="EMBL/GenBank/DDBJ databases">
        <title>Sphingobacterium cortibacter sp. nov.</title>
        <authorList>
            <person name="Li Y."/>
        </authorList>
    </citation>
    <scope>NUCLEOTIDE SEQUENCE [LARGE SCALE GENOMIC DNA]</scope>
    <source>
        <strain evidence="2 3">2c-3</strain>
    </source>
</reference>
<proteinExistence type="predicted"/>
<sequence>MKYAFNLPEFPDAQLEFESSIWTGKSTLWFDGMPYQRSLDEGKPFIIPISGGEIIRLYPKPAYPDLIPLIEVHGVQHRIAAKLPWYEYTVALLPLLIIFLGGGVIGGAISGGAAFYNLQILRTEDSNLAKYIKLISVTFLTFILYELVVHLYYQI</sequence>
<evidence type="ECO:0000313" key="2">
    <source>
        <dbReference type="EMBL" id="PVH26626.1"/>
    </source>
</evidence>
<dbReference type="OrthoDB" id="710531at2"/>
<dbReference type="Proteomes" id="UP000245627">
    <property type="component" value="Unassembled WGS sequence"/>
</dbReference>
<feature type="transmembrane region" description="Helical" evidence="1">
    <location>
        <begin position="92"/>
        <end position="119"/>
    </location>
</feature>
<feature type="transmembrane region" description="Helical" evidence="1">
    <location>
        <begin position="131"/>
        <end position="153"/>
    </location>
</feature>
<evidence type="ECO:0000256" key="1">
    <source>
        <dbReference type="SAM" id="Phobius"/>
    </source>
</evidence>